<dbReference type="SUPFAM" id="SSF51445">
    <property type="entry name" value="(Trans)glycosidases"/>
    <property type="match status" value="1"/>
</dbReference>
<dbReference type="InterPro" id="IPR017853">
    <property type="entry name" value="GH"/>
</dbReference>
<comment type="function">
    <text evidence="12">Snake venom endo-hyaluronidase that degrades hyaluronan to smaller oligosaccharide fragments. In venom, it is not toxic by itself, but increases the diffusion of other venom proteins by degrading the extracellular matrix. In addition, it displays antiedematogenic activity.</text>
</comment>
<evidence type="ECO:0000256" key="8">
    <source>
        <dbReference type="ARBA" id="ARBA00022801"/>
    </source>
</evidence>
<evidence type="ECO:0000256" key="7">
    <source>
        <dbReference type="ARBA" id="ARBA00022729"/>
    </source>
</evidence>
<dbReference type="AlphaFoldDB" id="A3QVP2"/>
<evidence type="ECO:0000256" key="10">
    <source>
        <dbReference type="ARBA" id="ARBA00023180"/>
    </source>
</evidence>
<feature type="signal peptide" evidence="14">
    <location>
        <begin position="1"/>
        <end position="29"/>
    </location>
</feature>
<reference evidence="15" key="1">
    <citation type="journal article" date="2007" name="Gene">
        <title>Identification of cDNAs encoding viper venom hyaluronidases: cross-generic sequence conservation of full-length and unusually short variant transcripts.</title>
        <authorList>
            <person name="Harrison R.A."/>
            <person name="Ibison F."/>
            <person name="Wilbraham D."/>
            <person name="Wagstaff S.C."/>
        </authorList>
    </citation>
    <scope>NUCLEOTIDE SEQUENCE</scope>
    <source>
        <tissue evidence="15">Venom gland</tissue>
    </source>
</reference>
<dbReference type="EMBL" id="DQ840259">
    <property type="protein sequence ID" value="ABI33947.1"/>
    <property type="molecule type" value="mRNA"/>
</dbReference>
<keyword evidence="7 14" id="KW-0732">Signal</keyword>
<dbReference type="PANTHER" id="PTHR11769:SF9">
    <property type="entry name" value="HYALURONIDASE"/>
    <property type="match status" value="1"/>
</dbReference>
<dbReference type="Gene3D" id="3.20.20.70">
    <property type="entry name" value="Aldolase class I"/>
    <property type="match status" value="1"/>
</dbReference>
<protein>
    <recommendedName>
        <fullName evidence="13">Hyaluronidase</fullName>
        <ecNumber evidence="13">3.2.1.35</ecNumber>
    </recommendedName>
</protein>
<evidence type="ECO:0000256" key="6">
    <source>
        <dbReference type="ARBA" id="ARBA00022536"/>
    </source>
</evidence>
<dbReference type="GO" id="GO:0005975">
    <property type="term" value="P:carbohydrate metabolic process"/>
    <property type="evidence" value="ECO:0007669"/>
    <property type="project" value="InterPro"/>
</dbReference>
<proteinExistence type="evidence at transcript level"/>
<dbReference type="GO" id="GO:0031410">
    <property type="term" value="C:cytoplasmic vesicle"/>
    <property type="evidence" value="ECO:0007669"/>
    <property type="project" value="TreeGrafter"/>
</dbReference>
<evidence type="ECO:0000256" key="11">
    <source>
        <dbReference type="ARBA" id="ARBA00023295"/>
    </source>
</evidence>
<accession>A3QVP2</accession>
<evidence type="ECO:0000256" key="4">
    <source>
        <dbReference type="ARBA" id="ARBA00011245"/>
    </source>
</evidence>
<feature type="non-terminal residue" evidence="15">
    <location>
        <position position="1"/>
    </location>
</feature>
<dbReference type="EC" id="3.2.1.35" evidence="13"/>
<dbReference type="InterPro" id="IPR018155">
    <property type="entry name" value="Hyaluronidase"/>
</dbReference>
<name>A3QVP2_BITAR</name>
<sequence>WWSTFGLCFTEAFERLLFWDLFQLPLSCAWTLPGGVDLEPWNLPCERAPTLGAFLEDLVTTVGETAAMGAAGIVFWGSMQYASTVDSCQKVKTYMNGPLGRYIVNVTTAAKICSHALCRKNGRCVRKHSDSNAFLHLFPESFRIMVHANATEKKAIVKGKLELKDLIYLRKNFMCQCYQGWKGLYCEEYSIKDIRKI</sequence>
<dbReference type="Pfam" id="PF01630">
    <property type="entry name" value="Glyco_hydro_56"/>
    <property type="match status" value="1"/>
</dbReference>
<dbReference type="InterPro" id="IPR013785">
    <property type="entry name" value="Aldolase_TIM"/>
</dbReference>
<evidence type="ECO:0000256" key="14">
    <source>
        <dbReference type="SAM" id="SignalP"/>
    </source>
</evidence>
<keyword evidence="5" id="KW-0964">Secreted</keyword>
<evidence type="ECO:0000256" key="9">
    <source>
        <dbReference type="ARBA" id="ARBA00023157"/>
    </source>
</evidence>
<keyword evidence="8 13" id="KW-0378">Hydrolase</keyword>
<evidence type="ECO:0000256" key="3">
    <source>
        <dbReference type="ARBA" id="ARBA00008871"/>
    </source>
</evidence>
<comment type="catalytic activity">
    <reaction evidence="1 13">
        <text>Random hydrolysis of (1-&gt;4)-linkages between N-acetyl-beta-D-glucosamine and D-glucuronate residues in hyaluronate.</text>
        <dbReference type="EC" id="3.2.1.35"/>
    </reaction>
</comment>
<evidence type="ECO:0000256" key="2">
    <source>
        <dbReference type="ARBA" id="ARBA00004613"/>
    </source>
</evidence>
<keyword evidence="9" id="KW-1015">Disulfide bond</keyword>
<comment type="similarity">
    <text evidence="3 13">Belongs to the glycosyl hydrolase 56 family.</text>
</comment>
<dbReference type="GO" id="GO:0004415">
    <property type="term" value="F:hyalurononglucosaminidase activity"/>
    <property type="evidence" value="ECO:0007669"/>
    <property type="project" value="UniProtKB-UniRule"/>
</dbReference>
<dbReference type="GO" id="GO:0030214">
    <property type="term" value="P:hyaluronan catabolic process"/>
    <property type="evidence" value="ECO:0007669"/>
    <property type="project" value="TreeGrafter"/>
</dbReference>
<keyword evidence="11 13" id="KW-0326">Glycosidase</keyword>
<evidence type="ECO:0000256" key="1">
    <source>
        <dbReference type="ARBA" id="ARBA00000251"/>
    </source>
</evidence>
<comment type="subcellular location">
    <subcellularLocation>
        <location evidence="2">Secreted</location>
    </subcellularLocation>
</comment>
<evidence type="ECO:0000256" key="5">
    <source>
        <dbReference type="ARBA" id="ARBA00022525"/>
    </source>
</evidence>
<keyword evidence="10" id="KW-0325">Glycoprotein</keyword>
<evidence type="ECO:0000256" key="13">
    <source>
        <dbReference type="RuleBase" id="RU610713"/>
    </source>
</evidence>
<dbReference type="GO" id="GO:0005576">
    <property type="term" value="C:extracellular region"/>
    <property type="evidence" value="ECO:0007669"/>
    <property type="project" value="UniProtKB-SubCell"/>
</dbReference>
<feature type="chain" id="PRO_5002658023" description="Hyaluronidase" evidence="14">
    <location>
        <begin position="30"/>
        <end position="197"/>
    </location>
</feature>
<comment type="subunit">
    <text evidence="4">Monomer.</text>
</comment>
<evidence type="ECO:0000256" key="12">
    <source>
        <dbReference type="ARBA" id="ARBA00024881"/>
    </source>
</evidence>
<keyword evidence="6" id="KW-0245">EGF-like domain</keyword>
<organism evidence="15">
    <name type="scientific">Bitis arietans</name>
    <name type="common">African puff adder</name>
    <dbReference type="NCBI Taxonomy" id="8692"/>
    <lineage>
        <taxon>Eukaryota</taxon>
        <taxon>Metazoa</taxon>
        <taxon>Chordata</taxon>
        <taxon>Craniata</taxon>
        <taxon>Vertebrata</taxon>
        <taxon>Euteleostomi</taxon>
        <taxon>Lepidosauria</taxon>
        <taxon>Squamata</taxon>
        <taxon>Bifurcata</taxon>
        <taxon>Unidentata</taxon>
        <taxon>Episquamata</taxon>
        <taxon>Toxicofera</taxon>
        <taxon>Serpentes</taxon>
        <taxon>Colubroidea</taxon>
        <taxon>Viperidae</taxon>
        <taxon>Viperinae</taxon>
        <taxon>Bitis</taxon>
    </lineage>
</organism>
<dbReference type="PANTHER" id="PTHR11769">
    <property type="entry name" value="HYALURONIDASE"/>
    <property type="match status" value="1"/>
</dbReference>
<evidence type="ECO:0000313" key="15">
    <source>
        <dbReference type="EMBL" id="ABI33947.1"/>
    </source>
</evidence>